<dbReference type="GO" id="GO:0055085">
    <property type="term" value="P:transmembrane transport"/>
    <property type="evidence" value="ECO:0007669"/>
    <property type="project" value="InterPro"/>
</dbReference>
<accession>A0A3S0A7C0</accession>
<dbReference type="Proteomes" id="UP000276128">
    <property type="component" value="Unassembled WGS sequence"/>
</dbReference>
<comment type="subcellular location">
    <subcellularLocation>
        <location evidence="1 7">Cell membrane</location>
        <topology evidence="1 7">Multi-pass membrane protein</topology>
    </subcellularLocation>
</comment>
<evidence type="ECO:0000313" key="10">
    <source>
        <dbReference type="Proteomes" id="UP000276128"/>
    </source>
</evidence>
<evidence type="ECO:0000313" key="9">
    <source>
        <dbReference type="EMBL" id="RTE11321.1"/>
    </source>
</evidence>
<dbReference type="GO" id="GO:0005886">
    <property type="term" value="C:plasma membrane"/>
    <property type="evidence" value="ECO:0007669"/>
    <property type="project" value="UniProtKB-SubCell"/>
</dbReference>
<dbReference type="CDD" id="cd06261">
    <property type="entry name" value="TM_PBP2"/>
    <property type="match status" value="1"/>
</dbReference>
<sequence length="317" mass="35762">MRETTIPSTVSQLRVRKTRGPNELSAPANLLVNVFFWLYTAACLMPLALVIIVSFSDEKGVLIHGYNFLPEAWSLEAYKFMFKDWHQILRSFGISVFLATVGTAISLILMSLYAYPISRSDFPHRHFFSFFMFFTMLFNGGLVPWYLVYTQLLDLKNTLAALMLPLLVSAFFVLLLRTFFASSIPMPLIEAAKIDGAGEIRIFSRIILPLSMPVLATVALFQVLNYWNDWFLNLVFISGSKNINLQFMMYKTMLDIQFLSSNVQASQGLSQAGGILQLPTETVRMAMAVLGIGPIVFAYPFFQKYFKKGLTVGAIKG</sequence>
<organism evidence="9 10">
    <name type="scientific">Paenibacillus whitsoniae</name>
    <dbReference type="NCBI Taxonomy" id="2496558"/>
    <lineage>
        <taxon>Bacteria</taxon>
        <taxon>Bacillati</taxon>
        <taxon>Bacillota</taxon>
        <taxon>Bacilli</taxon>
        <taxon>Bacillales</taxon>
        <taxon>Paenibacillaceae</taxon>
        <taxon>Paenibacillus</taxon>
    </lineage>
</organism>
<evidence type="ECO:0000256" key="6">
    <source>
        <dbReference type="ARBA" id="ARBA00023136"/>
    </source>
</evidence>
<keyword evidence="2 7" id="KW-0813">Transport</keyword>
<feature type="transmembrane region" description="Helical" evidence="7">
    <location>
        <begin position="34"/>
        <end position="55"/>
    </location>
</feature>
<reference evidence="9 10" key="1">
    <citation type="submission" date="2018-12" db="EMBL/GenBank/DDBJ databases">
        <title>Bacillus ochoae sp. nov., Paenibacillus whitsoniae sp. nov., Paenibacillus spiritus sp. nov. Isolated from the Mars Exploration Rover during spacecraft assembly.</title>
        <authorList>
            <person name="Seuylemezian A."/>
            <person name="Vaishampayan P."/>
        </authorList>
    </citation>
    <scope>NUCLEOTIDE SEQUENCE [LARGE SCALE GENOMIC DNA]</scope>
    <source>
        <strain evidence="9 10">MER 54</strain>
    </source>
</reference>
<keyword evidence="6 7" id="KW-0472">Membrane</keyword>
<proteinExistence type="inferred from homology"/>
<evidence type="ECO:0000256" key="1">
    <source>
        <dbReference type="ARBA" id="ARBA00004651"/>
    </source>
</evidence>
<dbReference type="PANTHER" id="PTHR43744">
    <property type="entry name" value="ABC TRANSPORTER PERMEASE PROTEIN MG189-RELATED-RELATED"/>
    <property type="match status" value="1"/>
</dbReference>
<feature type="transmembrane region" description="Helical" evidence="7">
    <location>
        <begin position="159"/>
        <end position="181"/>
    </location>
</feature>
<dbReference type="AlphaFoldDB" id="A0A3S0A7C0"/>
<dbReference type="Pfam" id="PF00528">
    <property type="entry name" value="BPD_transp_1"/>
    <property type="match status" value="1"/>
</dbReference>
<dbReference type="SUPFAM" id="SSF161098">
    <property type="entry name" value="MetI-like"/>
    <property type="match status" value="1"/>
</dbReference>
<evidence type="ECO:0000256" key="4">
    <source>
        <dbReference type="ARBA" id="ARBA00022692"/>
    </source>
</evidence>
<dbReference type="InterPro" id="IPR035906">
    <property type="entry name" value="MetI-like_sf"/>
</dbReference>
<gene>
    <name evidence="9" type="ORF">EJQ19_03305</name>
</gene>
<evidence type="ECO:0000256" key="7">
    <source>
        <dbReference type="RuleBase" id="RU363032"/>
    </source>
</evidence>
<dbReference type="PROSITE" id="PS50928">
    <property type="entry name" value="ABC_TM1"/>
    <property type="match status" value="1"/>
</dbReference>
<feature type="transmembrane region" description="Helical" evidence="7">
    <location>
        <begin position="92"/>
        <end position="115"/>
    </location>
</feature>
<keyword evidence="5 7" id="KW-1133">Transmembrane helix</keyword>
<evidence type="ECO:0000259" key="8">
    <source>
        <dbReference type="PROSITE" id="PS50928"/>
    </source>
</evidence>
<feature type="transmembrane region" description="Helical" evidence="7">
    <location>
        <begin position="127"/>
        <end position="147"/>
    </location>
</feature>
<dbReference type="InterPro" id="IPR000515">
    <property type="entry name" value="MetI-like"/>
</dbReference>
<keyword evidence="4 7" id="KW-0812">Transmembrane</keyword>
<feature type="transmembrane region" description="Helical" evidence="7">
    <location>
        <begin position="283"/>
        <end position="302"/>
    </location>
</feature>
<comment type="similarity">
    <text evidence="7">Belongs to the binding-protein-dependent transport system permease family.</text>
</comment>
<comment type="caution">
    <text evidence="9">The sequence shown here is derived from an EMBL/GenBank/DDBJ whole genome shotgun (WGS) entry which is preliminary data.</text>
</comment>
<feature type="transmembrane region" description="Helical" evidence="7">
    <location>
        <begin position="202"/>
        <end position="224"/>
    </location>
</feature>
<evidence type="ECO:0000256" key="3">
    <source>
        <dbReference type="ARBA" id="ARBA00022475"/>
    </source>
</evidence>
<name>A0A3S0A7C0_9BACL</name>
<dbReference type="OrthoDB" id="9810086at2"/>
<dbReference type="PANTHER" id="PTHR43744:SF9">
    <property type="entry name" value="POLYGALACTURONAN_RHAMNOGALACTURONAN TRANSPORT SYSTEM PERMEASE PROTEIN YTCP"/>
    <property type="match status" value="1"/>
</dbReference>
<dbReference type="RefSeq" id="WP_126139771.1">
    <property type="nucleotide sequence ID" value="NZ_RXHU01000011.1"/>
</dbReference>
<dbReference type="EMBL" id="RXHU01000011">
    <property type="protein sequence ID" value="RTE11321.1"/>
    <property type="molecule type" value="Genomic_DNA"/>
</dbReference>
<protein>
    <submittedName>
        <fullName evidence="9">Carbohydrate ABC transporter permease</fullName>
    </submittedName>
</protein>
<dbReference type="Gene3D" id="1.10.3720.10">
    <property type="entry name" value="MetI-like"/>
    <property type="match status" value="1"/>
</dbReference>
<keyword evidence="10" id="KW-1185">Reference proteome</keyword>
<evidence type="ECO:0000256" key="2">
    <source>
        <dbReference type="ARBA" id="ARBA00022448"/>
    </source>
</evidence>
<feature type="domain" description="ABC transmembrane type-1" evidence="8">
    <location>
        <begin position="92"/>
        <end position="288"/>
    </location>
</feature>
<evidence type="ECO:0000256" key="5">
    <source>
        <dbReference type="ARBA" id="ARBA00022989"/>
    </source>
</evidence>
<keyword evidence="3" id="KW-1003">Cell membrane</keyword>